<accession>A0A177T9S5</accession>
<evidence type="ECO:0000313" key="8">
    <source>
        <dbReference type="EMBL" id="KAE8242015.1"/>
    </source>
</evidence>
<feature type="compositionally biased region" description="Polar residues" evidence="7">
    <location>
        <begin position="278"/>
        <end position="294"/>
    </location>
</feature>
<dbReference type="PANTHER" id="PTHR12684:SF2">
    <property type="entry name" value="TRNA 2'-PHOSPHOTRANSFERASE 1"/>
    <property type="match status" value="1"/>
</dbReference>
<feature type="region of interest" description="Disordered" evidence="7">
    <location>
        <begin position="272"/>
        <end position="294"/>
    </location>
</feature>
<feature type="region of interest" description="Disordered" evidence="7">
    <location>
        <begin position="1"/>
        <end position="70"/>
    </location>
</feature>
<keyword evidence="5" id="KW-0520">NAD</keyword>
<dbReference type="AlphaFoldDB" id="A0A177T9S5"/>
<evidence type="ECO:0000313" key="9">
    <source>
        <dbReference type="Proteomes" id="UP000077521"/>
    </source>
</evidence>
<evidence type="ECO:0000256" key="6">
    <source>
        <dbReference type="ARBA" id="ARBA00047949"/>
    </source>
</evidence>
<evidence type="ECO:0000256" key="4">
    <source>
        <dbReference type="ARBA" id="ARBA00022679"/>
    </source>
</evidence>
<feature type="compositionally biased region" description="Gly residues" evidence="7">
    <location>
        <begin position="43"/>
        <end position="59"/>
    </location>
</feature>
<sequence>MSTQPTEQSALSQVTAEMGGLDLSQAGARGRGRGRGGGRGRGARGGGGRGGGARFGGSGPPQSPAEEADTALSKTLSYLLRHGAQAESLAISSSGWVGLDAVLDRPKLGKLKFPGEGEGEEERVGANVDDVRRVVRESNKKRFQLGWGVVGSKEDEVLELEIEEEEDGGSKKEDGKKLFIRAVQGHSIKEVSSELLLPITTSNLHLLHPSTPLSRPSPKAQEPSTETPPAAPSNFDPSTLTVVHGTTYPAWERILASGGLNRMGRNHIHLARGLPPSFRTNPSPAQSEEGQKSTIISGLRPTSSILMWIDVTRALEEGNVSFYLSENGVVLTPGSTLPSSSSTTESNNKVEEPTTQKRRGPRNQAAEIAPDGWLSLRYVTRVEGRRGGGQSKKSGESSGEGDHTGTAEWETIWERSRDWKEDSSS</sequence>
<evidence type="ECO:0000256" key="5">
    <source>
        <dbReference type="ARBA" id="ARBA00023027"/>
    </source>
</evidence>
<reference evidence="8" key="1">
    <citation type="submission" date="2016-04" db="EMBL/GenBank/DDBJ databases">
        <authorList>
            <person name="Nguyen H.D."/>
            <person name="Samba Siva P."/>
            <person name="Cullis J."/>
            <person name="Levesque C.A."/>
            <person name="Hambleton S."/>
        </authorList>
    </citation>
    <scope>NUCLEOTIDE SEQUENCE</scope>
    <source>
        <strain evidence="8">DAOMC 236416</strain>
    </source>
</reference>
<feature type="region of interest" description="Disordered" evidence="7">
    <location>
        <begin position="207"/>
        <end position="238"/>
    </location>
</feature>
<dbReference type="EC" id="2.7.1.160" evidence="3"/>
<dbReference type="Gene3D" id="3.20.170.30">
    <property type="match status" value="1"/>
</dbReference>
<feature type="compositionally biased region" description="Basic residues" evidence="7">
    <location>
        <begin position="30"/>
        <end position="42"/>
    </location>
</feature>
<name>A0A177T9S5_9BASI</name>
<gene>
    <name evidence="8" type="ORF">A4X13_0g7160</name>
</gene>
<feature type="compositionally biased region" description="Basic and acidic residues" evidence="7">
    <location>
        <begin position="412"/>
        <end position="425"/>
    </location>
</feature>
<dbReference type="Proteomes" id="UP000077521">
    <property type="component" value="Unassembled WGS sequence"/>
</dbReference>
<dbReference type="EMBL" id="LWDF02000816">
    <property type="protein sequence ID" value="KAE8242015.1"/>
    <property type="molecule type" value="Genomic_DNA"/>
</dbReference>
<comment type="function">
    <text evidence="1">Catalyzes the last step of tRNA splicing, the transfer of the splice junction 2'-phosphate from ligated tRNA to NAD to produce ADP-ribose 1''-2'' cyclic phosphate.</text>
</comment>
<comment type="similarity">
    <text evidence="2">Belongs to the KptA/TPT1 family.</text>
</comment>
<feature type="compositionally biased region" description="Low complexity" evidence="7">
    <location>
        <begin position="332"/>
        <end position="346"/>
    </location>
</feature>
<organism evidence="8 9">
    <name type="scientific">Tilletia indica</name>
    <dbReference type="NCBI Taxonomy" id="43049"/>
    <lineage>
        <taxon>Eukaryota</taxon>
        <taxon>Fungi</taxon>
        <taxon>Dikarya</taxon>
        <taxon>Basidiomycota</taxon>
        <taxon>Ustilaginomycotina</taxon>
        <taxon>Exobasidiomycetes</taxon>
        <taxon>Tilletiales</taxon>
        <taxon>Tilletiaceae</taxon>
        <taxon>Tilletia</taxon>
    </lineage>
</organism>
<feature type="region of interest" description="Disordered" evidence="7">
    <location>
        <begin position="384"/>
        <end position="425"/>
    </location>
</feature>
<dbReference type="Gene3D" id="1.10.10.970">
    <property type="entry name" value="RNA 2'-phosphotransferase, Tpt1/KptA family, N-terminal domain"/>
    <property type="match status" value="1"/>
</dbReference>
<protein>
    <recommendedName>
        <fullName evidence="3">2'-phosphotransferase</fullName>
        <ecNumber evidence="3">2.7.1.160</ecNumber>
    </recommendedName>
</protein>
<evidence type="ECO:0000256" key="7">
    <source>
        <dbReference type="SAM" id="MobiDB-lite"/>
    </source>
</evidence>
<dbReference type="GO" id="GO:0000215">
    <property type="term" value="F:tRNA 2'-phosphotransferase activity"/>
    <property type="evidence" value="ECO:0007669"/>
    <property type="project" value="UniProtKB-EC"/>
</dbReference>
<dbReference type="InterPro" id="IPR042080">
    <property type="entry name" value="RNA_2'-PTrans_N"/>
</dbReference>
<feature type="region of interest" description="Disordered" evidence="7">
    <location>
        <begin position="332"/>
        <end position="370"/>
    </location>
</feature>
<keyword evidence="9" id="KW-1185">Reference proteome</keyword>
<dbReference type="GO" id="GO:0006388">
    <property type="term" value="P:tRNA splicing, via endonucleolytic cleavage and ligation"/>
    <property type="evidence" value="ECO:0007669"/>
    <property type="project" value="TreeGrafter"/>
</dbReference>
<keyword evidence="4" id="KW-0808">Transferase</keyword>
<dbReference type="Pfam" id="PF01885">
    <property type="entry name" value="PTS_2-RNA"/>
    <property type="match status" value="1"/>
</dbReference>
<evidence type="ECO:0000256" key="3">
    <source>
        <dbReference type="ARBA" id="ARBA00012007"/>
    </source>
</evidence>
<evidence type="ECO:0000256" key="1">
    <source>
        <dbReference type="ARBA" id="ARBA00003343"/>
    </source>
</evidence>
<dbReference type="InterPro" id="IPR042081">
    <property type="entry name" value="RNA_2'-PTrans_C"/>
</dbReference>
<reference evidence="8" key="2">
    <citation type="journal article" date="2019" name="IMA Fungus">
        <title>Genome sequencing and comparison of five Tilletia species to identify candidate genes for the detection of regulated species infecting wheat.</title>
        <authorList>
            <person name="Nguyen H.D.T."/>
            <person name="Sultana T."/>
            <person name="Kesanakurti P."/>
            <person name="Hambleton S."/>
        </authorList>
    </citation>
    <scope>NUCLEOTIDE SEQUENCE</scope>
    <source>
        <strain evidence="8">DAOMC 236416</strain>
    </source>
</reference>
<feature type="compositionally biased region" description="Polar residues" evidence="7">
    <location>
        <begin position="1"/>
        <end position="15"/>
    </location>
</feature>
<dbReference type="SUPFAM" id="SSF56399">
    <property type="entry name" value="ADP-ribosylation"/>
    <property type="match status" value="1"/>
</dbReference>
<evidence type="ECO:0000256" key="2">
    <source>
        <dbReference type="ARBA" id="ARBA00009836"/>
    </source>
</evidence>
<comment type="catalytic activity">
    <reaction evidence="6">
        <text>2'-phospho-[ligated tRNA] + NAD(+) = mature tRNA + ADP-alpha-D-ribose 1'',2''-cyclic phosphate + nicotinamide</text>
        <dbReference type="Rhea" id="RHEA:23324"/>
        <dbReference type="Rhea" id="RHEA-COMP:11106"/>
        <dbReference type="Rhea" id="RHEA-COMP:11107"/>
        <dbReference type="ChEBI" id="CHEBI:17154"/>
        <dbReference type="ChEBI" id="CHEBI:57540"/>
        <dbReference type="ChEBI" id="CHEBI:76596"/>
        <dbReference type="ChEBI" id="CHEBI:82883"/>
        <dbReference type="ChEBI" id="CHEBI:85027"/>
        <dbReference type="EC" id="2.7.1.160"/>
    </reaction>
</comment>
<dbReference type="PANTHER" id="PTHR12684">
    <property type="entry name" value="PUTATIVE PHOSPHOTRANSFERASE"/>
    <property type="match status" value="1"/>
</dbReference>
<comment type="caution">
    <text evidence="8">The sequence shown here is derived from an EMBL/GenBank/DDBJ whole genome shotgun (WGS) entry which is preliminary data.</text>
</comment>
<dbReference type="InterPro" id="IPR002745">
    <property type="entry name" value="Ptrans_KptA/Tpt1"/>
</dbReference>
<proteinExistence type="inferred from homology"/>